<dbReference type="AlphaFoldDB" id="A0A124GN79"/>
<geneLocation type="mitochondrion" evidence="1"/>
<keyword evidence="1" id="KW-0496">Mitochondrion</keyword>
<name>A0A124GN79_PICGL</name>
<protein>
    <submittedName>
        <fullName evidence="1">Uncharacterized protein</fullName>
    </submittedName>
</protein>
<accession>A0A124GN79</accession>
<sequence>MSTARIWRSPCFLLPSPRDSHLRKTKCALMLFSCSRGEMAGSNTNCNNPNGCLFLLVSCAACCCFDNEASSLEPCLV</sequence>
<gene>
    <name evidence="1" type="ORF">ABT39_MTgene4971</name>
</gene>
<organism evidence="1">
    <name type="scientific">Picea glauca</name>
    <name type="common">White spruce</name>
    <name type="synonym">Pinus glauca</name>
    <dbReference type="NCBI Taxonomy" id="3330"/>
    <lineage>
        <taxon>Eukaryota</taxon>
        <taxon>Viridiplantae</taxon>
        <taxon>Streptophyta</taxon>
        <taxon>Embryophyta</taxon>
        <taxon>Tracheophyta</taxon>
        <taxon>Spermatophyta</taxon>
        <taxon>Pinopsida</taxon>
        <taxon>Pinidae</taxon>
        <taxon>Conifers I</taxon>
        <taxon>Pinales</taxon>
        <taxon>Pinaceae</taxon>
        <taxon>Picea</taxon>
    </lineage>
</organism>
<dbReference type="EMBL" id="LKAM01000006">
    <property type="protein sequence ID" value="KUM47976.1"/>
    <property type="molecule type" value="Genomic_DNA"/>
</dbReference>
<comment type="caution">
    <text evidence="1">The sequence shown here is derived from an EMBL/GenBank/DDBJ whole genome shotgun (WGS) entry which is preliminary data.</text>
</comment>
<proteinExistence type="predicted"/>
<reference evidence="1" key="1">
    <citation type="journal article" date="2015" name="Genome Biol. Evol.">
        <title>Organellar Genomes of White Spruce (Picea glauca): Assembly and Annotation.</title>
        <authorList>
            <person name="Jackman S.D."/>
            <person name="Warren R.L."/>
            <person name="Gibb E.A."/>
            <person name="Vandervalk B.P."/>
            <person name="Mohamadi H."/>
            <person name="Chu J."/>
            <person name="Raymond A."/>
            <person name="Pleasance S."/>
            <person name="Coope R."/>
            <person name="Wildung M.R."/>
            <person name="Ritland C.E."/>
            <person name="Bousquet J."/>
            <person name="Jones S.J."/>
            <person name="Bohlmann J."/>
            <person name="Birol I."/>
        </authorList>
    </citation>
    <scope>NUCLEOTIDE SEQUENCE [LARGE SCALE GENOMIC DNA]</scope>
    <source>
        <tissue evidence="1">Flushing bud</tissue>
    </source>
</reference>
<evidence type="ECO:0000313" key="1">
    <source>
        <dbReference type="EMBL" id="KUM47976.1"/>
    </source>
</evidence>